<dbReference type="EMBL" id="CYZE01000002">
    <property type="protein sequence ID" value="CUN76095.1"/>
    <property type="molecule type" value="Genomic_DNA"/>
</dbReference>
<keyword evidence="6" id="KW-0670">Pyruvate</keyword>
<dbReference type="PROSITE" id="PS51554">
    <property type="entry name" value="PFL"/>
    <property type="match status" value="1"/>
</dbReference>
<evidence type="ECO:0000256" key="3">
    <source>
        <dbReference type="PROSITE-ProRule" id="PRU00493"/>
    </source>
</evidence>
<dbReference type="AlphaFoldDB" id="A0A173ZLM3"/>
<dbReference type="Pfam" id="PF01228">
    <property type="entry name" value="Gly_radical"/>
    <property type="match status" value="1"/>
</dbReference>
<evidence type="ECO:0000313" key="7">
    <source>
        <dbReference type="Proteomes" id="UP000095651"/>
    </source>
</evidence>
<dbReference type="PANTHER" id="PTHR43641:SF2">
    <property type="entry name" value="DEHYDRATASE YBIW-RELATED"/>
    <property type="match status" value="1"/>
</dbReference>
<evidence type="ECO:0000259" key="4">
    <source>
        <dbReference type="PROSITE" id="PS51149"/>
    </source>
</evidence>
<dbReference type="Proteomes" id="UP000095651">
    <property type="component" value="Unassembled WGS sequence"/>
</dbReference>
<dbReference type="RefSeq" id="WP_055653284.1">
    <property type="nucleotide sequence ID" value="NZ_CABIXC010000002.1"/>
</dbReference>
<dbReference type="Gene3D" id="3.20.70.20">
    <property type="match status" value="1"/>
</dbReference>
<dbReference type="InterPro" id="IPR001150">
    <property type="entry name" value="Gly_radical"/>
</dbReference>
<evidence type="ECO:0000313" key="6">
    <source>
        <dbReference type="EMBL" id="CUN76095.1"/>
    </source>
</evidence>
<dbReference type="GO" id="GO:0043722">
    <property type="term" value="F:4-hydroxyphenylacetate decarboxylase activity"/>
    <property type="evidence" value="ECO:0007669"/>
    <property type="project" value="UniProtKB-EC"/>
</dbReference>
<name>A0A173ZLM3_9FIRM</name>
<keyword evidence="1 3" id="KW-0556">Organic radical</keyword>
<evidence type="ECO:0000259" key="5">
    <source>
        <dbReference type="PROSITE" id="PS51554"/>
    </source>
</evidence>
<dbReference type="InterPro" id="IPR051215">
    <property type="entry name" value="GRE"/>
</dbReference>
<protein>
    <submittedName>
        <fullName evidence="6">Pyruvate formate-lyase</fullName>
        <ecNumber evidence="6">4.1.1.83</ecNumber>
    </submittedName>
</protein>
<dbReference type="EC" id="4.1.1.83" evidence="6"/>
<feature type="domain" description="PFL" evidence="5">
    <location>
        <begin position="3"/>
        <end position="564"/>
    </location>
</feature>
<reference evidence="6 7" key="1">
    <citation type="submission" date="2015-09" db="EMBL/GenBank/DDBJ databases">
        <authorList>
            <consortium name="Pathogen Informatics"/>
        </authorList>
    </citation>
    <scope>NUCLEOTIDE SEQUENCE [LARGE SCALE GENOMIC DNA]</scope>
    <source>
        <strain evidence="6 7">2789STDY5608850</strain>
    </source>
</reference>
<dbReference type="SUPFAM" id="SSF51998">
    <property type="entry name" value="PFL-like glycyl radical enzymes"/>
    <property type="match status" value="1"/>
</dbReference>
<accession>A0A173ZLM3</accession>
<feature type="modified residue" description="Glycine radical" evidence="3">
    <location>
        <position position="667"/>
    </location>
</feature>
<keyword evidence="2 6" id="KW-0456">Lyase</keyword>
<dbReference type="Pfam" id="PF02901">
    <property type="entry name" value="PFL-like"/>
    <property type="match status" value="1"/>
</dbReference>
<dbReference type="GO" id="GO:0005829">
    <property type="term" value="C:cytosol"/>
    <property type="evidence" value="ECO:0007669"/>
    <property type="project" value="TreeGrafter"/>
</dbReference>
<feature type="domain" description="Glycine radical" evidence="4">
    <location>
        <begin position="571"/>
        <end position="692"/>
    </location>
</feature>
<proteinExistence type="predicted"/>
<evidence type="ECO:0000256" key="2">
    <source>
        <dbReference type="ARBA" id="ARBA00023239"/>
    </source>
</evidence>
<organism evidence="6 7">
    <name type="scientific">Hungatella hathewayi</name>
    <dbReference type="NCBI Taxonomy" id="154046"/>
    <lineage>
        <taxon>Bacteria</taxon>
        <taxon>Bacillati</taxon>
        <taxon>Bacillota</taxon>
        <taxon>Clostridia</taxon>
        <taxon>Lachnospirales</taxon>
        <taxon>Lachnospiraceae</taxon>
        <taxon>Hungatella</taxon>
    </lineage>
</organism>
<evidence type="ECO:0000256" key="1">
    <source>
        <dbReference type="ARBA" id="ARBA00022818"/>
    </source>
</evidence>
<gene>
    <name evidence="6" type="primary">hpdB_1</name>
    <name evidence="6" type="ORF">ERS852407_01020</name>
</gene>
<sequence>MTERIERMRQFFVVDKGQKAMWQKEENPYVLAEQFAAEQIPDVDRAARRLIYVLDKEEPVLFEDERIAFTRTVTTIPEIFTEAEMEELRKEHWIHEKGDVCNISVDYTKLLNQGFDAKKAELEALRQRFSQAGEAVKAHNIKLQIDILDHVLALAARYQELAEKKGNDVVARTLKAVPAHAPQSFLEALSMFRIIHFTMWCGRNYHNTVGRFDQYIYPYLKADLDKGLYTEESALELLEEFFLTFNRDSDLYPGMQQGDNGQSLVLGGLNEDGSDSYNLLSELCLKASLELKVIDPKINLRVHEKTPLSTYILGTQLTKQGLGFPQYSNDDVVIPGLMELGYEKEDACRYVVAACWEFIIPGAAMDIPNIEAISFTKAVSDAAMEKLEQCRSYDEFEKVVRDKINEQANELCKRVSGVYLYPAPFLSLMMDGCCENGTDVSLGCKYNNYGFHGTGIATAADSLAAVKKFVFEEKSMEASALVKALENDFEGQELLCNRLRYESPKMGNNDDYVDEIAARLLNDFADSLKGRVNDRGGIYRAGTGSAMYYIRHAENLPATPDGRRKGEGFGANYSPSLFSRCRGPVSIIQSFTKPDLKRVINGGPLTLELHDTVFRTEESCAKVAVLVKSFMDLGGHQLQLNSVNRDTMLEAQKHPENYKNLIVRVWGWSGYFVELDKEYQDHIIQRMELMLAV</sequence>
<dbReference type="PANTHER" id="PTHR43641">
    <property type="entry name" value="FORMATE ACETYLTRANSFERASE 3-RELATED"/>
    <property type="match status" value="1"/>
</dbReference>
<dbReference type="PROSITE" id="PS51149">
    <property type="entry name" value="GLY_RADICAL_2"/>
    <property type="match status" value="1"/>
</dbReference>
<dbReference type="InterPro" id="IPR004184">
    <property type="entry name" value="PFL_dom"/>
</dbReference>